<dbReference type="InterPro" id="IPR011013">
    <property type="entry name" value="Gal_mutarotase_sf_dom"/>
</dbReference>
<dbReference type="EMBL" id="CAEZSZ010000005">
    <property type="protein sequence ID" value="CAB4548416.1"/>
    <property type="molecule type" value="Genomic_DNA"/>
</dbReference>
<dbReference type="PANTHER" id="PTHR10091:SF0">
    <property type="entry name" value="GALACTOSE MUTAROTASE"/>
    <property type="match status" value="1"/>
</dbReference>
<protein>
    <submittedName>
        <fullName evidence="1">Unannotated protein</fullName>
    </submittedName>
</protein>
<dbReference type="InterPro" id="IPR008183">
    <property type="entry name" value="Aldose_1/G6P_1-epimerase"/>
</dbReference>
<dbReference type="AlphaFoldDB" id="A0A6J6CAU2"/>
<accession>A0A6J6CAU2</accession>
<dbReference type="SUPFAM" id="SSF74650">
    <property type="entry name" value="Galactose mutarotase-like"/>
    <property type="match status" value="1"/>
</dbReference>
<dbReference type="Gene3D" id="2.70.98.10">
    <property type="match status" value="1"/>
</dbReference>
<reference evidence="1" key="1">
    <citation type="submission" date="2020-05" db="EMBL/GenBank/DDBJ databases">
        <authorList>
            <person name="Chiriac C."/>
            <person name="Salcher M."/>
            <person name="Ghai R."/>
            <person name="Kavagutti S V."/>
        </authorList>
    </citation>
    <scope>NUCLEOTIDE SEQUENCE</scope>
</reference>
<dbReference type="GO" id="GO:0006006">
    <property type="term" value="P:glucose metabolic process"/>
    <property type="evidence" value="ECO:0007669"/>
    <property type="project" value="TreeGrafter"/>
</dbReference>
<organism evidence="1">
    <name type="scientific">freshwater metagenome</name>
    <dbReference type="NCBI Taxonomy" id="449393"/>
    <lineage>
        <taxon>unclassified sequences</taxon>
        <taxon>metagenomes</taxon>
        <taxon>ecological metagenomes</taxon>
    </lineage>
</organism>
<gene>
    <name evidence="1" type="ORF">UFOPK1561_00092</name>
</gene>
<sequence>MAKNFEFINLTKTIQNSIIKAQVSTCGAAIKSLSVNGIDMITPTIGHELNPYADGIVMAPWANRIDRGIWELNGEKLQLEITDTEFGNATHGLIKQQLFDIKKQSDSEVTLETVIMPSAGYPFEILVQVNYRLTDAGLEINFEAKNLSDSVAPFIIGGHPYFQIGDTDSGELEVKTAGTRVVLADERKIPTETIAIAGTEFDISNWRKVSDCDFDNGFFDMNFSADGYAHHYLRAPNGLMLDIWQSKELKYAFIFTPSFFNNLLDENRRYAIAIEPQSGPANAFNTNEDLTWLKPGEIFKASWGVELSGH</sequence>
<dbReference type="Pfam" id="PF01263">
    <property type="entry name" value="Aldose_epim"/>
    <property type="match status" value="1"/>
</dbReference>
<evidence type="ECO:0000313" key="1">
    <source>
        <dbReference type="EMBL" id="CAB4548416.1"/>
    </source>
</evidence>
<dbReference type="InterPro" id="IPR014718">
    <property type="entry name" value="GH-type_carb-bd"/>
</dbReference>
<name>A0A6J6CAU2_9ZZZZ</name>
<dbReference type="GO" id="GO:0030246">
    <property type="term" value="F:carbohydrate binding"/>
    <property type="evidence" value="ECO:0007669"/>
    <property type="project" value="InterPro"/>
</dbReference>
<dbReference type="GO" id="GO:0033499">
    <property type="term" value="P:galactose catabolic process via UDP-galactose, Leloir pathway"/>
    <property type="evidence" value="ECO:0007669"/>
    <property type="project" value="TreeGrafter"/>
</dbReference>
<proteinExistence type="predicted"/>
<dbReference type="GO" id="GO:0004034">
    <property type="term" value="F:aldose 1-epimerase activity"/>
    <property type="evidence" value="ECO:0007669"/>
    <property type="project" value="TreeGrafter"/>
</dbReference>
<dbReference type="PANTHER" id="PTHR10091">
    <property type="entry name" value="ALDOSE-1-EPIMERASE"/>
    <property type="match status" value="1"/>
</dbReference>